<dbReference type="EMBL" id="UINC01192330">
    <property type="protein sequence ID" value="SVE07427.1"/>
    <property type="molecule type" value="Genomic_DNA"/>
</dbReference>
<keyword evidence="4" id="KW-0732">Signal</keyword>
<dbReference type="InterPro" id="IPR017850">
    <property type="entry name" value="Alkaline_phosphatase_core_sf"/>
</dbReference>
<dbReference type="InterPro" id="IPR050738">
    <property type="entry name" value="Sulfatase"/>
</dbReference>
<name>A0A383AHX2_9ZZZZ</name>
<evidence type="ECO:0000313" key="8">
    <source>
        <dbReference type="EMBL" id="SVE07427.1"/>
    </source>
</evidence>
<dbReference type="GO" id="GO:0004065">
    <property type="term" value="F:arylsulfatase activity"/>
    <property type="evidence" value="ECO:0007669"/>
    <property type="project" value="TreeGrafter"/>
</dbReference>
<evidence type="ECO:0000256" key="5">
    <source>
        <dbReference type="ARBA" id="ARBA00022801"/>
    </source>
</evidence>
<organism evidence="8">
    <name type="scientific">marine metagenome</name>
    <dbReference type="NCBI Taxonomy" id="408172"/>
    <lineage>
        <taxon>unclassified sequences</taxon>
        <taxon>metagenomes</taxon>
        <taxon>ecological metagenomes</taxon>
    </lineage>
</organism>
<evidence type="ECO:0000256" key="3">
    <source>
        <dbReference type="ARBA" id="ARBA00022723"/>
    </source>
</evidence>
<keyword evidence="3" id="KW-0479">Metal-binding</keyword>
<dbReference type="PANTHER" id="PTHR42693">
    <property type="entry name" value="ARYLSULFATASE FAMILY MEMBER"/>
    <property type="match status" value="1"/>
</dbReference>
<evidence type="ECO:0000256" key="6">
    <source>
        <dbReference type="ARBA" id="ARBA00022837"/>
    </source>
</evidence>
<gene>
    <name evidence="8" type="ORF">METZ01_LOCUS460281</name>
</gene>
<reference evidence="8" key="1">
    <citation type="submission" date="2018-05" db="EMBL/GenBank/DDBJ databases">
        <authorList>
            <person name="Lanie J.A."/>
            <person name="Ng W.-L."/>
            <person name="Kazmierczak K.M."/>
            <person name="Andrzejewski T.M."/>
            <person name="Davidsen T.M."/>
            <person name="Wayne K.J."/>
            <person name="Tettelin H."/>
            <person name="Glass J.I."/>
            <person name="Rusch D."/>
            <person name="Podicherti R."/>
            <person name="Tsui H.-C.T."/>
            <person name="Winkler M.E."/>
        </authorList>
    </citation>
    <scope>NUCLEOTIDE SEQUENCE</scope>
</reference>
<comment type="cofactor">
    <cofactor evidence="1">
        <name>Ca(2+)</name>
        <dbReference type="ChEBI" id="CHEBI:29108"/>
    </cofactor>
</comment>
<feature type="non-terminal residue" evidence="8">
    <location>
        <position position="1"/>
    </location>
</feature>
<evidence type="ECO:0000256" key="4">
    <source>
        <dbReference type="ARBA" id="ARBA00022729"/>
    </source>
</evidence>
<evidence type="ECO:0000256" key="1">
    <source>
        <dbReference type="ARBA" id="ARBA00001913"/>
    </source>
</evidence>
<dbReference type="SUPFAM" id="SSF53649">
    <property type="entry name" value="Alkaline phosphatase-like"/>
    <property type="match status" value="1"/>
</dbReference>
<sequence>ETLVIFTSDHGGDPRHDITGPYRGCKWTLYEGGIRVPFIIRWPQVLKPNQVCDQPVGGIDLMPTLCDLALIDQPETCGTTLAPFLTAGDQIGRSVPLFWHFPYYHPKMGYQGTTPCAAIRSQGWKLIHFFEDQRSELYRLESDTAESNDLARQESKTSSHLECQLFSELRQRDARWPQQNPDYLDF</sequence>
<evidence type="ECO:0000256" key="2">
    <source>
        <dbReference type="ARBA" id="ARBA00008779"/>
    </source>
</evidence>
<comment type="similarity">
    <text evidence="2">Belongs to the sulfatase family.</text>
</comment>
<feature type="domain" description="N-sulphoglucosamine sulphohydrolase C-terminal" evidence="7">
    <location>
        <begin position="27"/>
        <end position="170"/>
    </location>
</feature>
<accession>A0A383AHX2</accession>
<keyword evidence="5" id="KW-0378">Hydrolase</keyword>
<protein>
    <recommendedName>
        <fullName evidence="7">N-sulphoglucosamine sulphohydrolase C-terminal domain-containing protein</fullName>
    </recommendedName>
</protein>
<keyword evidence="6" id="KW-0106">Calcium</keyword>
<dbReference type="PANTHER" id="PTHR42693:SF42">
    <property type="entry name" value="ARYLSULFATASE G"/>
    <property type="match status" value="1"/>
</dbReference>
<dbReference type="InterPro" id="IPR032506">
    <property type="entry name" value="SGSH_C"/>
</dbReference>
<dbReference type="GO" id="GO:0046872">
    <property type="term" value="F:metal ion binding"/>
    <property type="evidence" value="ECO:0007669"/>
    <property type="project" value="UniProtKB-KW"/>
</dbReference>
<evidence type="ECO:0000259" key="7">
    <source>
        <dbReference type="Pfam" id="PF16347"/>
    </source>
</evidence>
<proteinExistence type="inferred from homology"/>
<dbReference type="Pfam" id="PF16347">
    <property type="entry name" value="SGSH_C"/>
    <property type="match status" value="1"/>
</dbReference>
<dbReference type="AlphaFoldDB" id="A0A383AHX2"/>
<dbReference type="Gene3D" id="3.40.720.10">
    <property type="entry name" value="Alkaline Phosphatase, subunit A"/>
    <property type="match status" value="1"/>
</dbReference>